<evidence type="ECO:0000256" key="1">
    <source>
        <dbReference type="SAM" id="MobiDB-lite"/>
    </source>
</evidence>
<organism evidence="3 4">
    <name type="scientific">Streptomyces telluris</name>
    <dbReference type="NCBI Taxonomy" id="2720021"/>
    <lineage>
        <taxon>Bacteria</taxon>
        <taxon>Bacillati</taxon>
        <taxon>Actinomycetota</taxon>
        <taxon>Actinomycetes</taxon>
        <taxon>Kitasatosporales</taxon>
        <taxon>Streptomycetaceae</taxon>
        <taxon>Streptomyces</taxon>
    </lineage>
</organism>
<dbReference type="InterPro" id="IPR001466">
    <property type="entry name" value="Beta-lactam-related"/>
</dbReference>
<dbReference type="AlphaFoldDB" id="A0A9X2LMC3"/>
<feature type="region of interest" description="Disordered" evidence="1">
    <location>
        <begin position="352"/>
        <end position="385"/>
    </location>
</feature>
<dbReference type="InterPro" id="IPR050491">
    <property type="entry name" value="AmpC-like"/>
</dbReference>
<keyword evidence="4" id="KW-1185">Reference proteome</keyword>
<name>A0A9X2LMC3_9ACTN</name>
<sequence length="385" mass="40374">MTPSLRQTIQDHANAPGTPLNALLLPLADAARGASAVAVAAVRGDERIVVCRGPAGEDTRFETGSLTKTFTALLLAELAARGEVRYDDPLDRYLPSGARRIPGPAVTLLHLATHTAGLPRLPPGLLARSVRTGWYHNPYAAFTTDDLLAALPRTRLHHRPGTHVRYSNYGVGLLGLALARAAGGTPGDYPALLGERVLQPLGLADTDCDPTRPQVLGHWHGRPRPPWLVPGLPAAGALRSSARDLLRCMTALLAPEAAAPPSLRVALTEVQRPRLALPRTGRRICLVWNLRVRPGGPLLHHSGGTRGCTAFAGFLPGPGAALVALADAAPTPAAPFVQASYEALCGLDRTDRRSATRDVPGDGGRELLGGGGEGRPLPGGPAHVE</sequence>
<dbReference type="Gene3D" id="3.40.710.10">
    <property type="entry name" value="DD-peptidase/beta-lactamase superfamily"/>
    <property type="match status" value="1"/>
</dbReference>
<dbReference type="Pfam" id="PF00144">
    <property type="entry name" value="Beta-lactamase"/>
    <property type="match status" value="1"/>
</dbReference>
<gene>
    <name evidence="3" type="ORF">NQU55_21515</name>
</gene>
<proteinExistence type="predicted"/>
<dbReference type="InterPro" id="IPR012338">
    <property type="entry name" value="Beta-lactam/transpept-like"/>
</dbReference>
<dbReference type="EMBL" id="JANIID010000020">
    <property type="protein sequence ID" value="MCQ8772325.1"/>
    <property type="molecule type" value="Genomic_DNA"/>
</dbReference>
<dbReference type="PANTHER" id="PTHR46825">
    <property type="entry name" value="D-ALANYL-D-ALANINE-CARBOXYPEPTIDASE/ENDOPEPTIDASE AMPH"/>
    <property type="match status" value="1"/>
</dbReference>
<comment type="caution">
    <text evidence="3">The sequence shown here is derived from an EMBL/GenBank/DDBJ whole genome shotgun (WGS) entry which is preliminary data.</text>
</comment>
<dbReference type="PANTHER" id="PTHR46825:SF7">
    <property type="entry name" value="D-ALANYL-D-ALANINE CARBOXYPEPTIDASE"/>
    <property type="match status" value="1"/>
</dbReference>
<accession>A0A9X2LMC3</accession>
<feature type="compositionally biased region" description="Basic and acidic residues" evidence="1">
    <location>
        <begin position="352"/>
        <end position="365"/>
    </location>
</feature>
<feature type="domain" description="Beta-lactamase-related" evidence="2">
    <location>
        <begin position="35"/>
        <end position="333"/>
    </location>
</feature>
<evidence type="ECO:0000313" key="3">
    <source>
        <dbReference type="EMBL" id="MCQ8772325.1"/>
    </source>
</evidence>
<dbReference type="SUPFAM" id="SSF56601">
    <property type="entry name" value="beta-lactamase/transpeptidase-like"/>
    <property type="match status" value="1"/>
</dbReference>
<dbReference type="Proteomes" id="UP001142374">
    <property type="component" value="Unassembled WGS sequence"/>
</dbReference>
<dbReference type="RefSeq" id="WP_256790970.1">
    <property type="nucleotide sequence ID" value="NZ_JAATER010000250.1"/>
</dbReference>
<evidence type="ECO:0000259" key="2">
    <source>
        <dbReference type="Pfam" id="PF00144"/>
    </source>
</evidence>
<evidence type="ECO:0000313" key="4">
    <source>
        <dbReference type="Proteomes" id="UP001142374"/>
    </source>
</evidence>
<reference evidence="3" key="1">
    <citation type="submission" date="2022-06" db="EMBL/GenBank/DDBJ databases">
        <title>WGS of actinobacteria.</title>
        <authorList>
            <person name="Thawai C."/>
        </authorList>
    </citation>
    <scope>NUCLEOTIDE SEQUENCE</scope>
    <source>
        <strain evidence="3">AA8</strain>
    </source>
</reference>
<protein>
    <submittedName>
        <fullName evidence="3">Beta-lactamase family protein</fullName>
    </submittedName>
</protein>